<dbReference type="RefSeq" id="WP_167461482.1">
    <property type="nucleotide sequence ID" value="NZ_CP046171.1"/>
</dbReference>
<evidence type="ECO:0000313" key="3">
    <source>
        <dbReference type="Proteomes" id="UP000501705"/>
    </source>
</evidence>
<accession>A0A6G9XN99</accession>
<gene>
    <name evidence="2" type="ORF">F5X71_08650</name>
</gene>
<evidence type="ECO:0000256" key="1">
    <source>
        <dbReference type="SAM" id="MobiDB-lite"/>
    </source>
</evidence>
<protein>
    <submittedName>
        <fullName evidence="2">Uncharacterized protein</fullName>
    </submittedName>
</protein>
<organism evidence="2 3">
    <name type="scientific">Nocardia brasiliensis</name>
    <dbReference type="NCBI Taxonomy" id="37326"/>
    <lineage>
        <taxon>Bacteria</taxon>
        <taxon>Bacillati</taxon>
        <taxon>Actinomycetota</taxon>
        <taxon>Actinomycetes</taxon>
        <taxon>Mycobacteriales</taxon>
        <taxon>Nocardiaceae</taxon>
        <taxon>Nocardia</taxon>
    </lineage>
</organism>
<dbReference type="EMBL" id="CP046171">
    <property type="protein sequence ID" value="QIS02384.1"/>
    <property type="molecule type" value="Genomic_DNA"/>
</dbReference>
<feature type="region of interest" description="Disordered" evidence="1">
    <location>
        <begin position="46"/>
        <end position="71"/>
    </location>
</feature>
<proteinExistence type="predicted"/>
<evidence type="ECO:0000313" key="2">
    <source>
        <dbReference type="EMBL" id="QIS02384.1"/>
    </source>
</evidence>
<sequence>MSDMTTIKVPKAVRDRLLEVAASKGLTLGQALDHLLGEVGVRPKPTVGGYRSQRPLSAEEIDRELGAGFGA</sequence>
<dbReference type="AlphaFoldDB" id="A0A6G9XN99"/>
<reference evidence="2 3" key="1">
    <citation type="journal article" date="2019" name="ACS Chem. Biol.">
        <title>Identification and Mobilization of a Cryptic Antibiotic Biosynthesis Gene Locus from a Human-Pathogenic Nocardia Isolate.</title>
        <authorList>
            <person name="Herisse M."/>
            <person name="Ishida K."/>
            <person name="Porter J.L."/>
            <person name="Howden B."/>
            <person name="Hertweck C."/>
            <person name="Stinear T.P."/>
            <person name="Pidot S.J."/>
        </authorList>
    </citation>
    <scope>NUCLEOTIDE SEQUENCE [LARGE SCALE GENOMIC DNA]</scope>
    <source>
        <strain evidence="2 3">AUSMDU00024985</strain>
    </source>
</reference>
<name>A0A6G9XN99_NOCBR</name>
<dbReference type="Proteomes" id="UP000501705">
    <property type="component" value="Chromosome"/>
</dbReference>